<gene>
    <name evidence="8" type="ORF">GARC_3721</name>
</gene>
<dbReference type="Pfam" id="PF02321">
    <property type="entry name" value="OEP"/>
    <property type="match status" value="1"/>
</dbReference>
<dbReference type="Proteomes" id="UP000006327">
    <property type="component" value="Unassembled WGS sequence"/>
</dbReference>
<dbReference type="SUPFAM" id="SSF56954">
    <property type="entry name" value="Outer membrane efflux proteins (OEP)"/>
    <property type="match status" value="1"/>
</dbReference>
<evidence type="ECO:0000256" key="3">
    <source>
        <dbReference type="ARBA" id="ARBA00022448"/>
    </source>
</evidence>
<keyword evidence="6" id="KW-0472">Membrane</keyword>
<comment type="similarity">
    <text evidence="2">Belongs to the outer membrane factor (OMF) (TC 1.B.17) family.</text>
</comment>
<dbReference type="GO" id="GO:0015562">
    <property type="term" value="F:efflux transmembrane transporter activity"/>
    <property type="evidence" value="ECO:0007669"/>
    <property type="project" value="InterPro"/>
</dbReference>
<keyword evidence="5" id="KW-0812">Transmembrane</keyword>
<keyword evidence="7" id="KW-0998">Cell outer membrane</keyword>
<dbReference type="InterPro" id="IPR051906">
    <property type="entry name" value="TolC-like"/>
</dbReference>
<evidence type="ECO:0000256" key="7">
    <source>
        <dbReference type="ARBA" id="ARBA00023237"/>
    </source>
</evidence>
<sequence length="437" mass="48635">MQNYLNFCLIKKPIAARFLVLNKRCIYLTLAAVLLILPQLAHSQEVNNKDALDLSQAIGFALSEHPEMAVFIHQRDALNARVKQAKVLPRPTIGLTIEDAMGTGTHSNFDAAQSTLSIAWVLEQRAIDSRVNVAKNAATQVDFERDIKALDISAHTAKLFIEALILEQRLQLAKLAEQQADGALSAITRRVKAGKSLSIEQLQSEAELVRRSLEVEDLEHELEASRYQLVAQWGGEPNQYVPQGDLLDVPVIENLSTQLAKLKAHPALLAFANQQRVAQSQIELARIEAKPKWQVSAGIRRYESTDDFGLVASVSIPFGNDARSLGEVQVIQAKRAVYQSQADVLARKLNTQLFVLLQNMKHSKHVIDTLTERVIPLLEKASEEASKAYDIGRLGYLEWTSIRQELLSTQAQLLDAYQAIHLQHIEIQRLTGASLSN</sequence>
<dbReference type="OrthoDB" id="9791261at2"/>
<protein>
    <submittedName>
        <fullName evidence="8">Outer membrane efflux protein</fullName>
    </submittedName>
</protein>
<dbReference type="GO" id="GO:0015288">
    <property type="term" value="F:porin activity"/>
    <property type="evidence" value="ECO:0007669"/>
    <property type="project" value="TreeGrafter"/>
</dbReference>
<comment type="caution">
    <text evidence="8">The sequence shown here is derived from an EMBL/GenBank/DDBJ whole genome shotgun (WGS) entry which is preliminary data.</text>
</comment>
<organism evidence="8 9">
    <name type="scientific">Paraglaciecola arctica BSs20135</name>
    <dbReference type="NCBI Taxonomy" id="493475"/>
    <lineage>
        <taxon>Bacteria</taxon>
        <taxon>Pseudomonadati</taxon>
        <taxon>Pseudomonadota</taxon>
        <taxon>Gammaproteobacteria</taxon>
        <taxon>Alteromonadales</taxon>
        <taxon>Alteromonadaceae</taxon>
        <taxon>Paraglaciecola</taxon>
    </lineage>
</organism>
<dbReference type="GO" id="GO:0009279">
    <property type="term" value="C:cell outer membrane"/>
    <property type="evidence" value="ECO:0007669"/>
    <property type="project" value="UniProtKB-SubCell"/>
</dbReference>
<dbReference type="STRING" id="493475.GARC_3721"/>
<dbReference type="PANTHER" id="PTHR30026">
    <property type="entry name" value="OUTER MEMBRANE PROTEIN TOLC"/>
    <property type="match status" value="1"/>
</dbReference>
<comment type="subcellular location">
    <subcellularLocation>
        <location evidence="1">Cell outer membrane</location>
    </subcellularLocation>
</comment>
<evidence type="ECO:0000256" key="2">
    <source>
        <dbReference type="ARBA" id="ARBA00007613"/>
    </source>
</evidence>
<accession>K6ZB56</accession>
<keyword evidence="9" id="KW-1185">Reference proteome</keyword>
<dbReference type="Gene3D" id="1.20.1600.10">
    <property type="entry name" value="Outer membrane efflux proteins (OEP)"/>
    <property type="match status" value="1"/>
</dbReference>
<dbReference type="PANTHER" id="PTHR30026:SF20">
    <property type="entry name" value="OUTER MEMBRANE PROTEIN TOLC"/>
    <property type="match status" value="1"/>
</dbReference>
<keyword evidence="4" id="KW-1134">Transmembrane beta strand</keyword>
<name>K6ZB56_9ALTE</name>
<evidence type="ECO:0000256" key="1">
    <source>
        <dbReference type="ARBA" id="ARBA00004442"/>
    </source>
</evidence>
<evidence type="ECO:0000256" key="4">
    <source>
        <dbReference type="ARBA" id="ARBA00022452"/>
    </source>
</evidence>
<evidence type="ECO:0000313" key="9">
    <source>
        <dbReference type="Proteomes" id="UP000006327"/>
    </source>
</evidence>
<dbReference type="AlphaFoldDB" id="K6ZB56"/>
<dbReference type="InterPro" id="IPR003423">
    <property type="entry name" value="OMP_efflux"/>
</dbReference>
<dbReference type="RefSeq" id="WP_007622818.1">
    <property type="nucleotide sequence ID" value="NZ_BAEO01000055.1"/>
</dbReference>
<dbReference type="eggNOG" id="COG1538">
    <property type="taxonomic scope" value="Bacteria"/>
</dbReference>
<evidence type="ECO:0000256" key="5">
    <source>
        <dbReference type="ARBA" id="ARBA00022692"/>
    </source>
</evidence>
<proteinExistence type="inferred from homology"/>
<dbReference type="GO" id="GO:1990281">
    <property type="term" value="C:efflux pump complex"/>
    <property type="evidence" value="ECO:0007669"/>
    <property type="project" value="TreeGrafter"/>
</dbReference>
<evidence type="ECO:0000256" key="6">
    <source>
        <dbReference type="ARBA" id="ARBA00023136"/>
    </source>
</evidence>
<reference evidence="8 9" key="1">
    <citation type="journal article" date="2017" name="Antonie Van Leeuwenhoek">
        <title>Rhizobium rhizosphaerae sp. nov., a novel species isolated from rice rhizosphere.</title>
        <authorList>
            <person name="Zhao J.J."/>
            <person name="Zhang J."/>
            <person name="Zhang R.J."/>
            <person name="Zhang C.W."/>
            <person name="Yin H.Q."/>
            <person name="Zhang X.X."/>
        </authorList>
    </citation>
    <scope>NUCLEOTIDE SEQUENCE [LARGE SCALE GENOMIC DNA]</scope>
    <source>
        <strain evidence="8 9">BSs20135</strain>
    </source>
</reference>
<dbReference type="EMBL" id="BAEO01000055">
    <property type="protein sequence ID" value="GAC20675.1"/>
    <property type="molecule type" value="Genomic_DNA"/>
</dbReference>
<evidence type="ECO:0000313" key="8">
    <source>
        <dbReference type="EMBL" id="GAC20675.1"/>
    </source>
</evidence>
<keyword evidence="3" id="KW-0813">Transport</keyword>